<reference evidence="6 7" key="1">
    <citation type="submission" date="2017-09" db="EMBL/GenBank/DDBJ databases">
        <title>Genomic, metabolic, and phenotypic characteristics of bacterial isolates from the natural microbiome of the model nematode Caenorhabditis elegans.</title>
        <authorList>
            <person name="Zimmermann J."/>
            <person name="Obeng N."/>
            <person name="Yang W."/>
            <person name="Obeng O."/>
            <person name="Kissoyan K."/>
            <person name="Pees B."/>
            <person name="Dirksen P."/>
            <person name="Hoppner M."/>
            <person name="Franke A."/>
            <person name="Rosenstiel P."/>
            <person name="Leippe M."/>
            <person name="Dierking K."/>
            <person name="Kaleta C."/>
            <person name="Schulenburg H."/>
        </authorList>
    </citation>
    <scope>NUCLEOTIDE SEQUENCE [LARGE SCALE GENOMIC DNA]</scope>
    <source>
        <strain evidence="6 7">MYb73</strain>
    </source>
</reference>
<dbReference type="OrthoDB" id="9764688at2"/>
<evidence type="ECO:0000256" key="4">
    <source>
        <dbReference type="SAM" id="SignalP"/>
    </source>
</evidence>
<feature type="domain" description="Imelysin-like" evidence="5">
    <location>
        <begin position="36"/>
        <end position="404"/>
    </location>
</feature>
<keyword evidence="2 4" id="KW-0732">Signal</keyword>
<dbReference type="EMBL" id="CP023270">
    <property type="protein sequence ID" value="AVJ29072.1"/>
    <property type="molecule type" value="Genomic_DNA"/>
</dbReference>
<dbReference type="AlphaFoldDB" id="A0A2S0IAN4"/>
<dbReference type="GO" id="GO:0030313">
    <property type="term" value="C:cell envelope"/>
    <property type="evidence" value="ECO:0007669"/>
    <property type="project" value="UniProtKB-SubCell"/>
</dbReference>
<evidence type="ECO:0000256" key="1">
    <source>
        <dbReference type="ARBA" id="ARBA00004196"/>
    </source>
</evidence>
<feature type="signal peptide" evidence="4">
    <location>
        <begin position="1"/>
        <end position="21"/>
    </location>
</feature>
<sequence>MRKLLLGAVLAAAVYGGVAQAAVEPKAVVATYSDLALAGYEDSLTAAKKLRDAIDALVAKPSAETLKAAREAWIVARVPYQQTEAYRFGNPIVDDWEGRVNAWPLDEGLIDYVDASYGTENDQNAFYAVNVIANAKVSVGGKTVDVSKITPELLSEVLHEADGNEANVATGYHAIEFLLWGQDLNGTGAAPADRKGTPQERHSGNRPHTDFDPKQCTGGNCERRIEFLKAVTDLLVTDLEEMVGNWKKDGAARKAVEEDPKAGLIAMLTGLGSLSYGELAGERMKLGLMLHDPEEEHDCFSDNTHNSHYYDQIGIRNVYLGSYTRIDGKKVTGASLSELVKAKDPKLDAEVRAKLDATVAAMQAMKTRAETVETYDQMIAEGNKEGNAVVQAAIDSLVAQTRSLERVITLLDLGKVAIEGSDSLDKPDAVFK</sequence>
<dbReference type="Gene3D" id="1.20.1420.20">
    <property type="entry name" value="M75 peptidase, HXXE motif"/>
    <property type="match status" value="1"/>
</dbReference>
<dbReference type="InterPro" id="IPR018976">
    <property type="entry name" value="Imelysin-like"/>
</dbReference>
<feature type="chain" id="PRO_5015447605" evidence="4">
    <location>
        <begin position="22"/>
        <end position="432"/>
    </location>
</feature>
<dbReference type="Pfam" id="PF09375">
    <property type="entry name" value="Peptidase_M75"/>
    <property type="match status" value="1"/>
</dbReference>
<comment type="subcellular location">
    <subcellularLocation>
        <location evidence="1">Cell envelope</location>
    </subcellularLocation>
</comment>
<dbReference type="CDD" id="cd14657">
    <property type="entry name" value="Imelysin_IrpA-like"/>
    <property type="match status" value="1"/>
</dbReference>
<evidence type="ECO:0000256" key="3">
    <source>
        <dbReference type="SAM" id="MobiDB-lite"/>
    </source>
</evidence>
<keyword evidence="7" id="KW-1185">Reference proteome</keyword>
<dbReference type="InterPro" id="IPR038352">
    <property type="entry name" value="Imelysin_sf"/>
</dbReference>
<organism evidence="6 7">
    <name type="scientific">Achromobacter spanius</name>
    <dbReference type="NCBI Taxonomy" id="217203"/>
    <lineage>
        <taxon>Bacteria</taxon>
        <taxon>Pseudomonadati</taxon>
        <taxon>Pseudomonadota</taxon>
        <taxon>Betaproteobacteria</taxon>
        <taxon>Burkholderiales</taxon>
        <taxon>Alcaligenaceae</taxon>
        <taxon>Achromobacter</taxon>
    </lineage>
</organism>
<name>A0A2S0IAN4_9BURK</name>
<protein>
    <submittedName>
        <fullName evidence="6">Peptidase</fullName>
    </submittedName>
</protein>
<feature type="region of interest" description="Disordered" evidence="3">
    <location>
        <begin position="188"/>
        <end position="216"/>
    </location>
</feature>
<accession>A0A2S0IAN4</accession>
<evidence type="ECO:0000313" key="6">
    <source>
        <dbReference type="EMBL" id="AVJ29072.1"/>
    </source>
</evidence>
<dbReference type="Proteomes" id="UP000239477">
    <property type="component" value="Chromosome"/>
</dbReference>
<dbReference type="RefSeq" id="WP_105239797.1">
    <property type="nucleotide sequence ID" value="NZ_CP023270.1"/>
</dbReference>
<gene>
    <name evidence="6" type="ORF">CLM73_19195</name>
</gene>
<evidence type="ECO:0000313" key="7">
    <source>
        <dbReference type="Proteomes" id="UP000239477"/>
    </source>
</evidence>
<evidence type="ECO:0000256" key="2">
    <source>
        <dbReference type="ARBA" id="ARBA00022729"/>
    </source>
</evidence>
<proteinExistence type="predicted"/>
<feature type="compositionally biased region" description="Basic and acidic residues" evidence="3">
    <location>
        <begin position="192"/>
        <end position="213"/>
    </location>
</feature>
<evidence type="ECO:0000259" key="5">
    <source>
        <dbReference type="Pfam" id="PF09375"/>
    </source>
</evidence>